<evidence type="ECO:0000256" key="1">
    <source>
        <dbReference type="SAM" id="Phobius"/>
    </source>
</evidence>
<proteinExistence type="predicted"/>
<dbReference type="RefSeq" id="WP_311369274.1">
    <property type="nucleotide sequence ID" value="NZ_JAVRHX010000003.1"/>
</dbReference>
<organism evidence="2 3">
    <name type="scientific">Glaciecola petra</name>
    <dbReference type="NCBI Taxonomy" id="3075602"/>
    <lineage>
        <taxon>Bacteria</taxon>
        <taxon>Pseudomonadati</taxon>
        <taxon>Pseudomonadota</taxon>
        <taxon>Gammaproteobacteria</taxon>
        <taxon>Alteromonadales</taxon>
        <taxon>Alteromonadaceae</taxon>
        <taxon>Glaciecola</taxon>
    </lineage>
</organism>
<accession>A0ABU2ZSZ4</accession>
<name>A0ABU2ZSZ4_9ALTE</name>
<gene>
    <name evidence="2" type="ORF">RM552_12940</name>
</gene>
<keyword evidence="1" id="KW-0472">Membrane</keyword>
<keyword evidence="3" id="KW-1185">Reference proteome</keyword>
<comment type="caution">
    <text evidence="2">The sequence shown here is derived from an EMBL/GenBank/DDBJ whole genome shotgun (WGS) entry which is preliminary data.</text>
</comment>
<dbReference type="Proteomes" id="UP001253545">
    <property type="component" value="Unassembled WGS sequence"/>
</dbReference>
<keyword evidence="1" id="KW-0812">Transmembrane</keyword>
<evidence type="ECO:0008006" key="4">
    <source>
        <dbReference type="Google" id="ProtNLM"/>
    </source>
</evidence>
<protein>
    <recommendedName>
        <fullName evidence="4">DUF2393 domain-containing protein</fullName>
    </recommendedName>
</protein>
<sequence length="163" mass="19159">MTENFLRKFINGLLVGAGFSVSFLLFMLVWTFTAQPRIDRIFNETYNKVRSDYEVSFINELEIEVLNYKLHDESFVINYRMKNLGASSFAHFYSVRFSVISETDEFIGNCDHEIPETYTDEEYVFLSKKCLELQNEANNDSRILVSVLRNRDQLEFNIVESKS</sequence>
<keyword evidence="1" id="KW-1133">Transmembrane helix</keyword>
<evidence type="ECO:0000313" key="2">
    <source>
        <dbReference type="EMBL" id="MDT0595758.1"/>
    </source>
</evidence>
<evidence type="ECO:0000313" key="3">
    <source>
        <dbReference type="Proteomes" id="UP001253545"/>
    </source>
</evidence>
<reference evidence="2 3" key="1">
    <citation type="submission" date="2023-09" db="EMBL/GenBank/DDBJ databases">
        <authorList>
            <person name="Rey-Velasco X."/>
        </authorList>
    </citation>
    <scope>NUCLEOTIDE SEQUENCE [LARGE SCALE GENOMIC DNA]</scope>
    <source>
        <strain evidence="2 3">P117</strain>
    </source>
</reference>
<feature type="transmembrane region" description="Helical" evidence="1">
    <location>
        <begin position="12"/>
        <end position="32"/>
    </location>
</feature>
<dbReference type="EMBL" id="JAVRHX010000003">
    <property type="protein sequence ID" value="MDT0595758.1"/>
    <property type="molecule type" value="Genomic_DNA"/>
</dbReference>